<name>F4QLS3_9CAUL</name>
<dbReference type="RefSeq" id="WP_006271517.1">
    <property type="nucleotide sequence ID" value="NZ_GL883077.1"/>
</dbReference>
<dbReference type="HOGENOM" id="CLU_139062_2_0_5"/>
<reference evidence="3" key="1">
    <citation type="submission" date="2011-03" db="EMBL/GenBank/DDBJ databases">
        <title>Draft genome sequence of Brevundimonas diminuta.</title>
        <authorList>
            <person name="Brown P.J.B."/>
            <person name="Buechlein A."/>
            <person name="Hemmerich C."/>
            <person name="Brun Y.V."/>
        </authorList>
    </citation>
    <scope>NUCLEOTIDE SEQUENCE [LARGE SCALE GENOMIC DNA]</scope>
    <source>
        <strain evidence="3">C19</strain>
    </source>
</reference>
<dbReference type="Proteomes" id="UP000006512">
    <property type="component" value="Unassembled WGS sequence"/>
</dbReference>
<evidence type="ECO:0000313" key="2">
    <source>
        <dbReference type="EMBL" id="EGF92342.1"/>
    </source>
</evidence>
<protein>
    <submittedName>
        <fullName evidence="2">Putative membrane protein</fullName>
    </submittedName>
</protein>
<keyword evidence="1" id="KW-1133">Transmembrane helix</keyword>
<organism evidence="2 3">
    <name type="scientific">Asticcacaulis biprosthecium C19</name>
    <dbReference type="NCBI Taxonomy" id="715226"/>
    <lineage>
        <taxon>Bacteria</taxon>
        <taxon>Pseudomonadati</taxon>
        <taxon>Pseudomonadota</taxon>
        <taxon>Alphaproteobacteria</taxon>
        <taxon>Caulobacterales</taxon>
        <taxon>Caulobacteraceae</taxon>
        <taxon>Asticcacaulis</taxon>
    </lineage>
</organism>
<dbReference type="eggNOG" id="ENOG5033GSG">
    <property type="taxonomic scope" value="Bacteria"/>
</dbReference>
<sequence length="143" mass="16061">MWVWVGFVLCLMICGWGLWRGDRPNRLAAAIVLVAWCLSLLLHQWGNYAGPERVVVVIDIIAMGLLIVLSFWSRRLWILIASALQIATVALHFAAGITHVNHWTYVTVTGLLGGYGLLLCMAVAFAVHEWQPRATPKRVESRR</sequence>
<keyword evidence="1" id="KW-0812">Transmembrane</keyword>
<feature type="transmembrane region" description="Helical" evidence="1">
    <location>
        <begin position="25"/>
        <end position="42"/>
    </location>
</feature>
<dbReference type="EMBL" id="GL883077">
    <property type="protein sequence ID" value="EGF92342.1"/>
    <property type="molecule type" value="Genomic_DNA"/>
</dbReference>
<gene>
    <name evidence="2" type="ORF">ABI_07780</name>
</gene>
<feature type="transmembrane region" description="Helical" evidence="1">
    <location>
        <begin position="78"/>
        <end position="98"/>
    </location>
</feature>
<keyword evidence="3" id="KW-1185">Reference proteome</keyword>
<feature type="transmembrane region" description="Helical" evidence="1">
    <location>
        <begin position="105"/>
        <end position="127"/>
    </location>
</feature>
<evidence type="ECO:0000313" key="3">
    <source>
        <dbReference type="Proteomes" id="UP000006512"/>
    </source>
</evidence>
<evidence type="ECO:0000256" key="1">
    <source>
        <dbReference type="SAM" id="Phobius"/>
    </source>
</evidence>
<feature type="transmembrane region" description="Helical" evidence="1">
    <location>
        <begin position="54"/>
        <end position="72"/>
    </location>
</feature>
<proteinExistence type="predicted"/>
<dbReference type="AlphaFoldDB" id="F4QLS3"/>
<dbReference type="STRING" id="715226.ABI_07780"/>
<keyword evidence="1" id="KW-0472">Membrane</keyword>
<dbReference type="OrthoDB" id="7173910at2"/>
<accession>F4QLS3</accession>